<dbReference type="SUPFAM" id="SSF52058">
    <property type="entry name" value="L domain-like"/>
    <property type="match status" value="1"/>
</dbReference>
<comment type="caution">
    <text evidence="5">The sequence shown here is derived from an EMBL/GenBank/DDBJ whole genome shotgun (WGS) entry which is preliminary data.</text>
</comment>
<dbReference type="PANTHER" id="PTHR47988">
    <property type="entry name" value="SOMATIC EMBRYOGENESIS RECEPTOR KINASE 1"/>
    <property type="match status" value="1"/>
</dbReference>
<gene>
    <name evidence="5" type="ORF">PHJA_000045900</name>
</gene>
<accession>A0A830B3I7</accession>
<sequence>MTLTFDVILPTGCSPTTYTCRWSVGIQKVIDKSLVNADGDALYEFKMNITDPNKVLENWKKSDDSPCRWNRVTCDGDGRVIQVTLGGADLSGRLVPALGNLMKLQKLRK</sequence>
<keyword evidence="3" id="KW-0677">Repeat</keyword>
<evidence type="ECO:0000256" key="3">
    <source>
        <dbReference type="ARBA" id="ARBA00022737"/>
    </source>
</evidence>
<keyword evidence="2" id="KW-0732">Signal</keyword>
<name>A0A830B3I7_9LAMI</name>
<organism evidence="5 6">
    <name type="scientific">Phtheirospermum japonicum</name>
    <dbReference type="NCBI Taxonomy" id="374723"/>
    <lineage>
        <taxon>Eukaryota</taxon>
        <taxon>Viridiplantae</taxon>
        <taxon>Streptophyta</taxon>
        <taxon>Embryophyta</taxon>
        <taxon>Tracheophyta</taxon>
        <taxon>Spermatophyta</taxon>
        <taxon>Magnoliopsida</taxon>
        <taxon>eudicotyledons</taxon>
        <taxon>Gunneridae</taxon>
        <taxon>Pentapetalae</taxon>
        <taxon>asterids</taxon>
        <taxon>lamiids</taxon>
        <taxon>Lamiales</taxon>
        <taxon>Orobanchaceae</taxon>
        <taxon>Orobanchaceae incertae sedis</taxon>
        <taxon>Phtheirospermum</taxon>
    </lineage>
</organism>
<keyword evidence="6" id="KW-1185">Reference proteome</keyword>
<dbReference type="EMBL" id="BMAC01000003">
    <property type="protein sequence ID" value="GFP79024.1"/>
    <property type="molecule type" value="Genomic_DNA"/>
</dbReference>
<protein>
    <submittedName>
        <fullName evidence="5">Somatic embryogenesis receptor kinase 2</fullName>
    </submittedName>
</protein>
<dbReference type="InterPro" id="IPR013210">
    <property type="entry name" value="LRR_N_plant-typ"/>
</dbReference>
<evidence type="ECO:0000256" key="2">
    <source>
        <dbReference type="ARBA" id="ARBA00022729"/>
    </source>
</evidence>
<dbReference type="AlphaFoldDB" id="A0A830B3I7"/>
<dbReference type="Proteomes" id="UP000653305">
    <property type="component" value="Unassembled WGS sequence"/>
</dbReference>
<reference evidence="5" key="1">
    <citation type="submission" date="2020-07" db="EMBL/GenBank/DDBJ databases">
        <title>Ethylene signaling mediates host invasion by parasitic plants.</title>
        <authorList>
            <person name="Yoshida S."/>
        </authorList>
    </citation>
    <scope>NUCLEOTIDE SEQUENCE</scope>
    <source>
        <strain evidence="5">Okayama</strain>
    </source>
</reference>
<evidence type="ECO:0000313" key="6">
    <source>
        <dbReference type="Proteomes" id="UP000653305"/>
    </source>
</evidence>
<keyword evidence="5" id="KW-0418">Kinase</keyword>
<dbReference type="InterPro" id="IPR032675">
    <property type="entry name" value="LRR_dom_sf"/>
</dbReference>
<keyword evidence="5" id="KW-0808">Transferase</keyword>
<evidence type="ECO:0000256" key="1">
    <source>
        <dbReference type="ARBA" id="ARBA00022614"/>
    </source>
</evidence>
<evidence type="ECO:0000313" key="5">
    <source>
        <dbReference type="EMBL" id="GFP79024.1"/>
    </source>
</evidence>
<dbReference type="Gene3D" id="3.80.10.10">
    <property type="entry name" value="Ribonuclease Inhibitor"/>
    <property type="match status" value="1"/>
</dbReference>
<dbReference type="OrthoDB" id="512511at2759"/>
<keyword evidence="5" id="KW-0675">Receptor</keyword>
<keyword evidence="1" id="KW-0433">Leucine-rich repeat</keyword>
<feature type="domain" description="Leucine-rich repeat-containing N-terminal plant-type" evidence="4">
    <location>
        <begin position="36"/>
        <end position="75"/>
    </location>
</feature>
<proteinExistence type="predicted"/>
<dbReference type="GO" id="GO:0016301">
    <property type="term" value="F:kinase activity"/>
    <property type="evidence" value="ECO:0007669"/>
    <property type="project" value="UniProtKB-KW"/>
</dbReference>
<dbReference type="Pfam" id="PF08263">
    <property type="entry name" value="LRRNT_2"/>
    <property type="match status" value="1"/>
</dbReference>
<evidence type="ECO:0000259" key="4">
    <source>
        <dbReference type="Pfam" id="PF08263"/>
    </source>
</evidence>